<dbReference type="EC" id="2.1.1.199" evidence="6"/>
<evidence type="ECO:0000313" key="8">
    <source>
        <dbReference type="Proteomes" id="UP000287865"/>
    </source>
</evidence>
<dbReference type="Proteomes" id="UP000287865">
    <property type="component" value="Unassembled WGS sequence"/>
</dbReference>
<evidence type="ECO:0000256" key="5">
    <source>
        <dbReference type="ARBA" id="ARBA00022691"/>
    </source>
</evidence>
<dbReference type="Gene3D" id="1.10.150.170">
    <property type="entry name" value="Putative methyltransferase TM0872, insert domain"/>
    <property type="match status" value="1"/>
</dbReference>
<dbReference type="SUPFAM" id="SSF53335">
    <property type="entry name" value="S-adenosyl-L-methionine-dependent methyltransferases"/>
    <property type="match status" value="1"/>
</dbReference>
<evidence type="ECO:0000256" key="3">
    <source>
        <dbReference type="ARBA" id="ARBA00022603"/>
    </source>
</evidence>
<dbReference type="EMBL" id="PIPK01000002">
    <property type="protein sequence ID" value="RUO27575.1"/>
    <property type="molecule type" value="Genomic_DNA"/>
</dbReference>
<protein>
    <recommendedName>
        <fullName evidence="6">Ribosomal RNA small subunit methyltransferase H</fullName>
        <ecNumber evidence="6">2.1.1.199</ecNumber>
    </recommendedName>
    <alternativeName>
        <fullName evidence="6">16S rRNA m(4)C1402 methyltransferase</fullName>
    </alternativeName>
    <alternativeName>
        <fullName evidence="6">rRNA (cytosine-N(4)-)-methyltransferase RsmH</fullName>
    </alternativeName>
</protein>
<dbReference type="SUPFAM" id="SSF81799">
    <property type="entry name" value="Putative methyltransferase TM0872, insert domain"/>
    <property type="match status" value="1"/>
</dbReference>
<keyword evidence="5 6" id="KW-0949">S-adenosyl-L-methionine</keyword>
<feature type="binding site" evidence="6">
    <location>
        <position position="56"/>
    </location>
    <ligand>
        <name>S-adenosyl-L-methionine</name>
        <dbReference type="ChEBI" id="CHEBI:59789"/>
    </ligand>
</feature>
<evidence type="ECO:0000256" key="6">
    <source>
        <dbReference type="HAMAP-Rule" id="MF_01007"/>
    </source>
</evidence>
<keyword evidence="3 6" id="KW-0489">Methyltransferase</keyword>
<reference evidence="7 8" key="1">
    <citation type="journal article" date="2018" name="Front. Microbiol.">
        <title>Genome-Based Analysis Reveals the Taxonomy and Diversity of the Family Idiomarinaceae.</title>
        <authorList>
            <person name="Liu Y."/>
            <person name="Lai Q."/>
            <person name="Shao Z."/>
        </authorList>
    </citation>
    <scope>NUCLEOTIDE SEQUENCE [LARGE SCALE GENOMIC DNA]</scope>
    <source>
        <strain evidence="7 8">CF12-14</strain>
    </source>
</reference>
<organism evidence="7 8">
    <name type="scientific">Aliidiomarina maris</name>
    <dbReference type="NCBI Taxonomy" id="531312"/>
    <lineage>
        <taxon>Bacteria</taxon>
        <taxon>Pseudomonadati</taxon>
        <taxon>Pseudomonadota</taxon>
        <taxon>Gammaproteobacteria</taxon>
        <taxon>Alteromonadales</taxon>
        <taxon>Idiomarinaceae</taxon>
        <taxon>Aliidiomarina</taxon>
    </lineage>
</organism>
<proteinExistence type="inferred from homology"/>
<feature type="binding site" evidence="6">
    <location>
        <position position="103"/>
    </location>
    <ligand>
        <name>S-adenosyl-L-methionine</name>
        <dbReference type="ChEBI" id="CHEBI:59789"/>
    </ligand>
</feature>
<keyword evidence="4 6" id="KW-0808">Transferase</keyword>
<dbReference type="InterPro" id="IPR002903">
    <property type="entry name" value="RsmH"/>
</dbReference>
<comment type="function">
    <text evidence="6">Specifically methylates the N4 position of cytidine in position 1402 (C1402) of 16S rRNA.</text>
</comment>
<comment type="subcellular location">
    <subcellularLocation>
        <location evidence="6">Cytoplasm</location>
    </subcellularLocation>
</comment>
<name>A0ABY0BTL1_9GAMM</name>
<sequence>MMTTTPEHVPVLLNESVDALNIRADGTYIDMTFGRGGHSRAILARLGEQGRLYAFDRDPRAAQAAKALADSPQFHFIHAPFSTLAAAAQREHISGQVDGILFDLGVSSPQLDDAERGFSFMRDGPLDMRMNPEVGPSAADWVNSASIDDMVYVFKHYGEERYARRIARAIEHDRKQTPFVSTAQLAGLIARVSPVKEKHKHPATRVFQAIRIHVNQELEEAETALHAAISVLAPGGRLAVISFHSLEDRLVKRFIKQQSEGAQLPAGLPVMESERLKDCTLKPLSRAIKPSADEVQANPRARSSVLRIAERLT</sequence>
<evidence type="ECO:0000313" key="7">
    <source>
        <dbReference type="EMBL" id="RUO27575.1"/>
    </source>
</evidence>
<dbReference type="InterPro" id="IPR029063">
    <property type="entry name" value="SAM-dependent_MTases_sf"/>
</dbReference>
<dbReference type="Gene3D" id="3.40.50.150">
    <property type="entry name" value="Vaccinia Virus protein VP39"/>
    <property type="match status" value="1"/>
</dbReference>
<evidence type="ECO:0000256" key="2">
    <source>
        <dbReference type="ARBA" id="ARBA00022552"/>
    </source>
</evidence>
<dbReference type="PANTHER" id="PTHR11265">
    <property type="entry name" value="S-ADENOSYL-METHYLTRANSFERASE MRAW"/>
    <property type="match status" value="1"/>
</dbReference>
<dbReference type="NCBIfam" id="TIGR00006">
    <property type="entry name" value="16S rRNA (cytosine(1402)-N(4))-methyltransferase RsmH"/>
    <property type="match status" value="1"/>
</dbReference>
<dbReference type="Pfam" id="PF01795">
    <property type="entry name" value="Methyltransf_5"/>
    <property type="match status" value="1"/>
</dbReference>
<dbReference type="PANTHER" id="PTHR11265:SF0">
    <property type="entry name" value="12S RRNA N4-METHYLCYTIDINE METHYLTRANSFERASE"/>
    <property type="match status" value="1"/>
</dbReference>
<keyword evidence="8" id="KW-1185">Reference proteome</keyword>
<comment type="similarity">
    <text evidence="1 6">Belongs to the methyltransferase superfamily. RsmH family.</text>
</comment>
<feature type="binding site" evidence="6">
    <location>
        <position position="81"/>
    </location>
    <ligand>
        <name>S-adenosyl-L-methionine</name>
        <dbReference type="ChEBI" id="CHEBI:59789"/>
    </ligand>
</feature>
<dbReference type="PIRSF" id="PIRSF004486">
    <property type="entry name" value="MraW"/>
    <property type="match status" value="1"/>
</dbReference>
<dbReference type="RefSeq" id="WP_111570237.1">
    <property type="nucleotide sequence ID" value="NZ_PIPK01000002.1"/>
</dbReference>
<gene>
    <name evidence="6" type="primary">rsmH</name>
    <name evidence="7" type="ORF">CWE07_02820</name>
</gene>
<comment type="catalytic activity">
    <reaction evidence="6">
        <text>cytidine(1402) in 16S rRNA + S-adenosyl-L-methionine = N(4)-methylcytidine(1402) in 16S rRNA + S-adenosyl-L-homocysteine + H(+)</text>
        <dbReference type="Rhea" id="RHEA:42928"/>
        <dbReference type="Rhea" id="RHEA-COMP:10286"/>
        <dbReference type="Rhea" id="RHEA-COMP:10287"/>
        <dbReference type="ChEBI" id="CHEBI:15378"/>
        <dbReference type="ChEBI" id="CHEBI:57856"/>
        <dbReference type="ChEBI" id="CHEBI:59789"/>
        <dbReference type="ChEBI" id="CHEBI:74506"/>
        <dbReference type="ChEBI" id="CHEBI:82748"/>
        <dbReference type="EC" id="2.1.1.199"/>
    </reaction>
</comment>
<feature type="binding site" evidence="6">
    <location>
        <position position="110"/>
    </location>
    <ligand>
        <name>S-adenosyl-L-methionine</name>
        <dbReference type="ChEBI" id="CHEBI:59789"/>
    </ligand>
</feature>
<accession>A0ABY0BTL1</accession>
<comment type="caution">
    <text evidence="7">The sequence shown here is derived from an EMBL/GenBank/DDBJ whole genome shotgun (WGS) entry which is preliminary data.</text>
</comment>
<evidence type="ECO:0000256" key="4">
    <source>
        <dbReference type="ARBA" id="ARBA00022679"/>
    </source>
</evidence>
<feature type="binding site" evidence="6">
    <location>
        <begin position="36"/>
        <end position="38"/>
    </location>
    <ligand>
        <name>S-adenosyl-L-methionine</name>
        <dbReference type="ChEBI" id="CHEBI:59789"/>
    </ligand>
</feature>
<evidence type="ECO:0000256" key="1">
    <source>
        <dbReference type="ARBA" id="ARBA00010396"/>
    </source>
</evidence>
<keyword evidence="6" id="KW-0963">Cytoplasm</keyword>
<dbReference type="InterPro" id="IPR023397">
    <property type="entry name" value="SAM-dep_MeTrfase_MraW_recog"/>
</dbReference>
<dbReference type="HAMAP" id="MF_01007">
    <property type="entry name" value="16SrRNA_methyltr_H"/>
    <property type="match status" value="1"/>
</dbReference>
<keyword evidence="2 6" id="KW-0698">rRNA processing</keyword>